<reference evidence="5 6" key="1">
    <citation type="journal article" date="2013" name="Genome Announc.">
        <title>Genome Sequence of Staphylococcus massiliensis Strain S46, Isolated from the Surface of Healthy Human Skin.</title>
        <authorList>
            <person name="Srivastav R."/>
            <person name="Singh A."/>
            <person name="Jangir P.K."/>
            <person name="Kumari C."/>
            <person name="Muduli S."/>
            <person name="Sharma R."/>
        </authorList>
    </citation>
    <scope>NUCLEOTIDE SEQUENCE [LARGE SCALE GENOMIC DNA]</scope>
    <source>
        <strain evidence="5 6">S46</strain>
    </source>
</reference>
<dbReference type="Proteomes" id="UP000009885">
    <property type="component" value="Unassembled WGS sequence"/>
</dbReference>
<evidence type="ECO:0000259" key="4">
    <source>
        <dbReference type="PROSITE" id="PS51725"/>
    </source>
</evidence>
<evidence type="ECO:0000256" key="2">
    <source>
        <dbReference type="ARBA" id="ARBA00018486"/>
    </source>
</evidence>
<dbReference type="AlphaFoldDB" id="K9ARK7"/>
<keyword evidence="6" id="KW-1185">Reference proteome</keyword>
<dbReference type="InterPro" id="IPR050404">
    <property type="entry name" value="Heme-degrading_MO"/>
</dbReference>
<dbReference type="PATRIC" id="fig|1229783.3.peg.482"/>
<comment type="similarity">
    <text evidence="1">Belongs to the TRAP family.</text>
</comment>
<proteinExistence type="inferred from homology"/>
<dbReference type="PANTHER" id="PTHR34474">
    <property type="entry name" value="SIGNAL TRANSDUCTION PROTEIN TRAP"/>
    <property type="match status" value="1"/>
</dbReference>
<dbReference type="PROSITE" id="PS51725">
    <property type="entry name" value="ABM"/>
    <property type="match status" value="1"/>
</dbReference>
<evidence type="ECO:0000313" key="5">
    <source>
        <dbReference type="EMBL" id="EKU50078.1"/>
    </source>
</evidence>
<comment type="caution">
    <text evidence="5">The sequence shown here is derived from an EMBL/GenBank/DDBJ whole genome shotgun (WGS) entry which is preliminary data.</text>
</comment>
<keyword evidence="5" id="KW-0560">Oxidoreductase</keyword>
<evidence type="ECO:0000313" key="6">
    <source>
        <dbReference type="Proteomes" id="UP000009885"/>
    </source>
</evidence>
<dbReference type="InterPro" id="IPR011008">
    <property type="entry name" value="Dimeric_a/b-barrel"/>
</dbReference>
<dbReference type="InterPro" id="IPR007138">
    <property type="entry name" value="ABM_dom"/>
</dbReference>
<keyword evidence="5" id="KW-0503">Monooxygenase</keyword>
<protein>
    <recommendedName>
        <fullName evidence="2">Signal transduction protein TRAP</fullName>
    </recommendedName>
    <alternativeName>
        <fullName evidence="3">Target of RNAIII-activating protein</fullName>
    </alternativeName>
</protein>
<evidence type="ECO:0000256" key="1">
    <source>
        <dbReference type="ARBA" id="ARBA00009267"/>
    </source>
</evidence>
<dbReference type="EMBL" id="AMSQ01000003">
    <property type="protein sequence ID" value="EKU50078.1"/>
    <property type="molecule type" value="Genomic_DNA"/>
</dbReference>
<organism evidence="5 6">
    <name type="scientific">Staphylococcus massiliensis S46</name>
    <dbReference type="NCBI Taxonomy" id="1229783"/>
    <lineage>
        <taxon>Bacteria</taxon>
        <taxon>Bacillati</taxon>
        <taxon>Bacillota</taxon>
        <taxon>Bacilli</taxon>
        <taxon>Bacillales</taxon>
        <taxon>Staphylococcaceae</taxon>
        <taxon>Staphylococcus</taxon>
    </lineage>
</organism>
<dbReference type="Pfam" id="PF03992">
    <property type="entry name" value="ABM"/>
    <property type="match status" value="1"/>
</dbReference>
<dbReference type="SUPFAM" id="SSF54909">
    <property type="entry name" value="Dimeric alpha+beta barrel"/>
    <property type="match status" value="1"/>
</dbReference>
<gene>
    <name evidence="5" type="ORF">C273_02378</name>
</gene>
<dbReference type="OrthoDB" id="384737at2"/>
<dbReference type="eggNOG" id="COG2329">
    <property type="taxonomic scope" value="Bacteria"/>
</dbReference>
<dbReference type="STRING" id="1229783.C273_02378"/>
<dbReference type="GO" id="GO:0004497">
    <property type="term" value="F:monooxygenase activity"/>
    <property type="evidence" value="ECO:0007669"/>
    <property type="project" value="UniProtKB-KW"/>
</dbReference>
<evidence type="ECO:0000256" key="3">
    <source>
        <dbReference type="ARBA" id="ARBA00032861"/>
    </source>
</evidence>
<accession>K9ARK7</accession>
<dbReference type="PANTHER" id="PTHR34474:SF4">
    <property type="entry name" value="HEME OXYGENASE (STAPHYLOBILIN-PRODUCING) 1"/>
    <property type="match status" value="1"/>
</dbReference>
<sequence length="110" mass="12785">MYMAENRLQLDKGSADGIIKRFEKRQGIETVEGFKGMFVTKTLELDSHDEVKILTIWECEACFKNWLKSDVFKAAHKNVRHQSEDSKSPIIKNSVHGYEIGYHYMKESLT</sequence>
<dbReference type="RefSeq" id="WP_009382300.1">
    <property type="nucleotide sequence ID" value="NZ_AMSQ01000003.1"/>
</dbReference>
<name>K9ARK7_9STAP</name>
<feature type="domain" description="ABM" evidence="4">
    <location>
        <begin position="2"/>
        <end position="91"/>
    </location>
</feature>
<dbReference type="Gene3D" id="3.30.70.100">
    <property type="match status" value="1"/>
</dbReference>